<sequence length="383" mass="41806">MVAQAVRRRLLKAALLLAALAGGRAAAQETTFLSGEELGERLRGLLVWIAADDVGEHGFGLIVGADAQRLWILTARHVVVRTGMRGSGEAEQPSAHIRLRLCGAGAATLQAHAWPAWDPRGTDLALLTAPRPAQLQLDLRALAAQPAGVGEPVWLLGSNDECSLVPARGQVRASADDNHDLRIDFAGVRGGSSGGPVLSGRGVVGLMKSAEDLTTTVHDIADVQQRVQATAGALWQLEPTRNIPPGDPQATQVDLAETLNSYLLVLNNVWMLLQQPTVARPTLTDYVARYNVALRRFLRAREAHDGSLARHWPQPVLPAWRALREQLWSVHLHFWRIDSQMAAIYTAQRTSPELRAQLAERAPELQRLEQDTAQFLRLLAKEP</sequence>
<evidence type="ECO:0000313" key="3">
    <source>
        <dbReference type="Proteomes" id="UP001180536"/>
    </source>
</evidence>
<feature type="signal peptide" evidence="1">
    <location>
        <begin position="1"/>
        <end position="27"/>
    </location>
</feature>
<proteinExistence type="predicted"/>
<organism evidence="2 3">
    <name type="scientific">Pelomonas aquatica</name>
    <dbReference type="NCBI Taxonomy" id="431058"/>
    <lineage>
        <taxon>Bacteria</taxon>
        <taxon>Pseudomonadati</taxon>
        <taxon>Pseudomonadota</taxon>
        <taxon>Betaproteobacteria</taxon>
        <taxon>Burkholderiales</taxon>
        <taxon>Sphaerotilaceae</taxon>
        <taxon>Roseateles</taxon>
    </lineage>
</organism>
<name>A0ABU1ZAZ9_9BURK</name>
<dbReference type="Pfam" id="PF13365">
    <property type="entry name" value="Trypsin_2"/>
    <property type="match status" value="1"/>
</dbReference>
<keyword evidence="1" id="KW-0732">Signal</keyword>
<reference evidence="2 3" key="1">
    <citation type="submission" date="2023-07" db="EMBL/GenBank/DDBJ databases">
        <title>Sorghum-associated microbial communities from plants grown in Nebraska, USA.</title>
        <authorList>
            <person name="Schachtman D."/>
        </authorList>
    </citation>
    <scope>NUCLEOTIDE SEQUENCE [LARGE SCALE GENOMIC DNA]</scope>
    <source>
        <strain evidence="2 3">BE310</strain>
    </source>
</reference>
<keyword evidence="3" id="KW-1185">Reference proteome</keyword>
<dbReference type="EMBL" id="JAVDXQ010000003">
    <property type="protein sequence ID" value="MDR7297150.1"/>
    <property type="molecule type" value="Genomic_DNA"/>
</dbReference>
<dbReference type="InterPro" id="IPR009003">
    <property type="entry name" value="Peptidase_S1_PA"/>
</dbReference>
<comment type="caution">
    <text evidence="2">The sequence shown here is derived from an EMBL/GenBank/DDBJ whole genome shotgun (WGS) entry which is preliminary data.</text>
</comment>
<gene>
    <name evidence="2" type="ORF">J2X16_002497</name>
</gene>
<dbReference type="SUPFAM" id="SSF50494">
    <property type="entry name" value="Trypsin-like serine proteases"/>
    <property type="match status" value="1"/>
</dbReference>
<evidence type="ECO:0008006" key="4">
    <source>
        <dbReference type="Google" id="ProtNLM"/>
    </source>
</evidence>
<dbReference type="Proteomes" id="UP001180536">
    <property type="component" value="Unassembled WGS sequence"/>
</dbReference>
<accession>A0ABU1ZAZ9</accession>
<evidence type="ECO:0000256" key="1">
    <source>
        <dbReference type="SAM" id="SignalP"/>
    </source>
</evidence>
<evidence type="ECO:0000313" key="2">
    <source>
        <dbReference type="EMBL" id="MDR7297150.1"/>
    </source>
</evidence>
<protein>
    <recommendedName>
        <fullName evidence="4">Serine protease</fullName>
    </recommendedName>
</protein>
<feature type="chain" id="PRO_5045255670" description="Serine protease" evidence="1">
    <location>
        <begin position="28"/>
        <end position="383"/>
    </location>
</feature>
<dbReference type="Gene3D" id="2.40.10.120">
    <property type="match status" value="1"/>
</dbReference>